<name>A0A835SMJ3_CHLIN</name>
<evidence type="ECO:0000256" key="3">
    <source>
        <dbReference type="ARBA" id="ARBA00022448"/>
    </source>
</evidence>
<evidence type="ECO:0000259" key="7">
    <source>
        <dbReference type="Pfam" id="PF07200"/>
    </source>
</evidence>
<dbReference type="AlphaFoldDB" id="A0A835SMJ3"/>
<organism evidence="8 9">
    <name type="scientific">Chlamydomonas incerta</name>
    <dbReference type="NCBI Taxonomy" id="51695"/>
    <lineage>
        <taxon>Eukaryota</taxon>
        <taxon>Viridiplantae</taxon>
        <taxon>Chlorophyta</taxon>
        <taxon>core chlorophytes</taxon>
        <taxon>Chlorophyceae</taxon>
        <taxon>CS clade</taxon>
        <taxon>Chlamydomonadales</taxon>
        <taxon>Chlamydomonadaceae</taxon>
        <taxon>Chlamydomonas</taxon>
    </lineage>
</organism>
<dbReference type="GO" id="GO:0043162">
    <property type="term" value="P:ubiquitin-dependent protein catabolic process via the multivesicular body sorting pathway"/>
    <property type="evidence" value="ECO:0007669"/>
    <property type="project" value="TreeGrafter"/>
</dbReference>
<dbReference type="InterPro" id="IPR029012">
    <property type="entry name" value="Helix_hairpin_bin_sf"/>
</dbReference>
<dbReference type="OrthoDB" id="10260857at2759"/>
<proteinExistence type="inferred from homology"/>
<keyword evidence="3" id="KW-0813">Transport</keyword>
<dbReference type="EMBL" id="JAEHOC010000049">
    <property type="protein sequence ID" value="KAG2426228.1"/>
    <property type="molecule type" value="Genomic_DNA"/>
</dbReference>
<gene>
    <name evidence="8" type="ORF">HXX76_013207</name>
</gene>
<feature type="compositionally biased region" description="Gly residues" evidence="6">
    <location>
        <begin position="85"/>
        <end position="99"/>
    </location>
</feature>
<evidence type="ECO:0000256" key="5">
    <source>
        <dbReference type="ARBA" id="ARBA00022927"/>
    </source>
</evidence>
<keyword evidence="5" id="KW-0653">Protein transport</keyword>
<accession>A0A835SMJ3</accession>
<evidence type="ECO:0000313" key="9">
    <source>
        <dbReference type="Proteomes" id="UP000650467"/>
    </source>
</evidence>
<dbReference type="Pfam" id="PF07200">
    <property type="entry name" value="Mod_r"/>
    <property type="match status" value="1"/>
</dbReference>
<keyword evidence="9" id="KW-1185">Reference proteome</keyword>
<comment type="subcellular location">
    <subcellularLocation>
        <location evidence="1">Endosome</location>
    </subcellularLocation>
</comment>
<comment type="caution">
    <text evidence="8">The sequence shown here is derived from an EMBL/GenBank/DDBJ whole genome shotgun (WGS) entry which is preliminary data.</text>
</comment>
<evidence type="ECO:0000256" key="2">
    <source>
        <dbReference type="ARBA" id="ARBA00007617"/>
    </source>
</evidence>
<sequence length="284" mass="29853">MGGPLLCDHPVLCVVVPLQHPAVDTTGRVHLRAADQWGSGPTSRRLPTDLVAVVREALTLLNATDASAAAGGSTGAGGKASQQGSGAGGGAGGASGPGGVADPEGFLESLSTSQLEALLCDEEALRKAAAQWLQETPAARALEDVRRQNKQLAASNLSLSRSIDEARGHVAIVRSGEYAAMRSMFEDLFNRQRAIIMKMGPDVLMSRLRNEAEETDAASDELLEKFQSGSIGSLEAFVDAYVAAREAFHVVDLKRQAAEHHRMVPDDLLVWSNDAVAAALGHGR</sequence>
<evidence type="ECO:0000313" key="8">
    <source>
        <dbReference type="EMBL" id="KAG2426228.1"/>
    </source>
</evidence>
<feature type="domain" description="VPS37 C-terminal" evidence="7">
    <location>
        <begin position="108"/>
        <end position="254"/>
    </location>
</feature>
<comment type="similarity">
    <text evidence="2">Belongs to the VPS37 family.</text>
</comment>
<dbReference type="Gene3D" id="1.10.287.660">
    <property type="entry name" value="Helix hairpin bin"/>
    <property type="match status" value="1"/>
</dbReference>
<keyword evidence="4" id="KW-0967">Endosome</keyword>
<dbReference type="GO" id="GO:0006612">
    <property type="term" value="P:protein targeting to membrane"/>
    <property type="evidence" value="ECO:0007669"/>
    <property type="project" value="TreeGrafter"/>
</dbReference>
<protein>
    <recommendedName>
        <fullName evidence="7">VPS37 C-terminal domain-containing protein</fullName>
    </recommendedName>
</protein>
<dbReference type="PANTHER" id="PTHR13678">
    <property type="entry name" value="VACUOLAR PROTEIN SORTING-ASSOCIATED PROTEIN 37"/>
    <property type="match status" value="1"/>
</dbReference>
<dbReference type="InterPro" id="IPR037202">
    <property type="entry name" value="ESCRT_assembly_dom"/>
</dbReference>
<dbReference type="Proteomes" id="UP000650467">
    <property type="component" value="Unassembled WGS sequence"/>
</dbReference>
<dbReference type="SUPFAM" id="SSF140111">
    <property type="entry name" value="Endosomal sorting complex assembly domain"/>
    <property type="match status" value="1"/>
</dbReference>
<evidence type="ECO:0000256" key="6">
    <source>
        <dbReference type="SAM" id="MobiDB-lite"/>
    </source>
</evidence>
<evidence type="ECO:0000256" key="1">
    <source>
        <dbReference type="ARBA" id="ARBA00004177"/>
    </source>
</evidence>
<dbReference type="GO" id="GO:0000813">
    <property type="term" value="C:ESCRT I complex"/>
    <property type="evidence" value="ECO:0007669"/>
    <property type="project" value="UniProtKB-ARBA"/>
</dbReference>
<reference evidence="8" key="1">
    <citation type="journal article" date="2020" name="bioRxiv">
        <title>Comparative genomics of Chlamydomonas.</title>
        <authorList>
            <person name="Craig R.J."/>
            <person name="Hasan A.R."/>
            <person name="Ness R.W."/>
            <person name="Keightley P.D."/>
        </authorList>
    </citation>
    <scope>NUCLEOTIDE SEQUENCE</scope>
    <source>
        <strain evidence="8">SAG 7.73</strain>
    </source>
</reference>
<feature type="region of interest" description="Disordered" evidence="6">
    <location>
        <begin position="68"/>
        <end position="105"/>
    </location>
</feature>
<evidence type="ECO:0000256" key="4">
    <source>
        <dbReference type="ARBA" id="ARBA00022753"/>
    </source>
</evidence>
<dbReference type="PANTHER" id="PTHR13678:SF2">
    <property type="entry name" value="VACUOLAR PROTEIN SORTING-ASSOCIATED PROTEIN 37A"/>
    <property type="match status" value="1"/>
</dbReference>
<dbReference type="InterPro" id="IPR009851">
    <property type="entry name" value="Mod_r"/>
</dbReference>
<dbReference type="GO" id="GO:0006623">
    <property type="term" value="P:protein targeting to vacuole"/>
    <property type="evidence" value="ECO:0007669"/>
    <property type="project" value="TreeGrafter"/>
</dbReference>